<evidence type="ECO:0000256" key="6">
    <source>
        <dbReference type="SAM" id="Phobius"/>
    </source>
</evidence>
<dbReference type="eggNOG" id="COG3117">
    <property type="taxonomic scope" value="Bacteria"/>
</dbReference>
<dbReference type="NCBIfam" id="TIGR04409">
    <property type="entry name" value="LptC_YrbK"/>
    <property type="match status" value="1"/>
</dbReference>
<feature type="transmembrane region" description="Helical" evidence="6">
    <location>
        <begin position="12"/>
        <end position="31"/>
    </location>
</feature>
<keyword evidence="2" id="KW-0997">Cell inner membrane</keyword>
<keyword evidence="1" id="KW-1003">Cell membrane</keyword>
<dbReference type="PANTHER" id="PTHR37481">
    <property type="entry name" value="LIPOPOLYSACCHARIDE EXPORT SYSTEM PROTEIN LPTC"/>
    <property type="match status" value="1"/>
</dbReference>
<organism evidence="7 8">
    <name type="scientific">Verminephrobacter eiseniae (strain EF01-2)</name>
    <dbReference type="NCBI Taxonomy" id="391735"/>
    <lineage>
        <taxon>Bacteria</taxon>
        <taxon>Pseudomonadati</taxon>
        <taxon>Pseudomonadota</taxon>
        <taxon>Betaproteobacteria</taxon>
        <taxon>Burkholderiales</taxon>
        <taxon>Comamonadaceae</taxon>
        <taxon>Verminephrobacter</taxon>
    </lineage>
</organism>
<sequence length="205" mass="23195">MHRLQQGWDQLLQYLPVALMGLLALGSWWLVRNAPTPQWPILERQQRHQPDYVMKTFSVKNFDAAGRLQSQVQGRELRHYPDTGMLEIDQAHMRSISPEGQITVATANRALSNADGSQVQLFGNAIVTREPLPAKPGAPARPRLEMRSEFLQAFTSAHAERVRSDQPVTLTRGRDRFTADGMEYDHRSQVLQLRGHVRGVLMPGP</sequence>
<dbReference type="InterPro" id="IPR052363">
    <property type="entry name" value="LPS_export_LptC"/>
</dbReference>
<dbReference type="Pfam" id="PF06835">
    <property type="entry name" value="LptC"/>
    <property type="match status" value="1"/>
</dbReference>
<evidence type="ECO:0000313" key="7">
    <source>
        <dbReference type="EMBL" id="ABM55944.1"/>
    </source>
</evidence>
<keyword evidence="4 6" id="KW-1133">Transmembrane helix</keyword>
<dbReference type="GO" id="GO:0017089">
    <property type="term" value="F:glycolipid transfer activity"/>
    <property type="evidence" value="ECO:0007669"/>
    <property type="project" value="TreeGrafter"/>
</dbReference>
<dbReference type="AlphaFoldDB" id="A1WE87"/>
<dbReference type="EMBL" id="CP000542">
    <property type="protein sequence ID" value="ABM55944.1"/>
    <property type="molecule type" value="Genomic_DNA"/>
</dbReference>
<evidence type="ECO:0000313" key="8">
    <source>
        <dbReference type="Proteomes" id="UP000000374"/>
    </source>
</evidence>
<dbReference type="InterPro" id="IPR026265">
    <property type="entry name" value="LptC"/>
</dbReference>
<keyword evidence="5 6" id="KW-0472">Membrane</keyword>
<evidence type="ECO:0000256" key="4">
    <source>
        <dbReference type="ARBA" id="ARBA00022989"/>
    </source>
</evidence>
<evidence type="ECO:0008006" key="9">
    <source>
        <dbReference type="Google" id="ProtNLM"/>
    </source>
</evidence>
<gene>
    <name evidence="7" type="ordered locus">Veis_0152</name>
</gene>
<dbReference type="GO" id="GO:0005886">
    <property type="term" value="C:plasma membrane"/>
    <property type="evidence" value="ECO:0007669"/>
    <property type="project" value="InterPro"/>
</dbReference>
<dbReference type="Proteomes" id="UP000000374">
    <property type="component" value="Chromosome"/>
</dbReference>
<evidence type="ECO:0000256" key="5">
    <source>
        <dbReference type="ARBA" id="ARBA00023136"/>
    </source>
</evidence>
<proteinExistence type="predicted"/>
<accession>A1WE87</accession>
<name>A1WE87_VEREI</name>
<protein>
    <recommendedName>
        <fullName evidence="9">LPS export ABC transporter periplasmic protein LptC</fullName>
    </recommendedName>
</protein>
<evidence type="ECO:0000256" key="1">
    <source>
        <dbReference type="ARBA" id="ARBA00022475"/>
    </source>
</evidence>
<dbReference type="HOGENOM" id="CLU_100563_2_1_4"/>
<evidence type="ECO:0000256" key="2">
    <source>
        <dbReference type="ARBA" id="ARBA00022519"/>
    </source>
</evidence>
<dbReference type="PANTHER" id="PTHR37481:SF1">
    <property type="entry name" value="LIPOPOLYSACCHARIDE EXPORT SYSTEM PROTEIN LPTC"/>
    <property type="match status" value="1"/>
</dbReference>
<dbReference type="Gene3D" id="2.60.450.10">
    <property type="entry name" value="Lipopolysaccharide (LPS) transport protein A like domain"/>
    <property type="match status" value="1"/>
</dbReference>
<dbReference type="InterPro" id="IPR010664">
    <property type="entry name" value="LipoPS_assembly_LptC-rel"/>
</dbReference>
<dbReference type="GO" id="GO:0015221">
    <property type="term" value="F:lipopolysaccharide transmembrane transporter activity"/>
    <property type="evidence" value="ECO:0007669"/>
    <property type="project" value="InterPro"/>
</dbReference>
<dbReference type="GO" id="GO:0030288">
    <property type="term" value="C:outer membrane-bounded periplasmic space"/>
    <property type="evidence" value="ECO:0007669"/>
    <property type="project" value="TreeGrafter"/>
</dbReference>
<dbReference type="STRING" id="391735.Veis_0152"/>
<dbReference type="KEGG" id="vei:Veis_0152"/>
<keyword evidence="8" id="KW-1185">Reference proteome</keyword>
<reference evidence="8" key="1">
    <citation type="submission" date="2006-12" db="EMBL/GenBank/DDBJ databases">
        <title>Complete sequence of chromosome 1 of Verminephrobacter eiseniae EF01-2.</title>
        <authorList>
            <person name="Copeland A."/>
            <person name="Lucas S."/>
            <person name="Lapidus A."/>
            <person name="Barry K."/>
            <person name="Detter J.C."/>
            <person name="Glavina del Rio T."/>
            <person name="Dalin E."/>
            <person name="Tice H."/>
            <person name="Pitluck S."/>
            <person name="Chertkov O."/>
            <person name="Brettin T."/>
            <person name="Bruce D."/>
            <person name="Han C."/>
            <person name="Tapia R."/>
            <person name="Gilna P."/>
            <person name="Schmutz J."/>
            <person name="Larimer F."/>
            <person name="Land M."/>
            <person name="Hauser L."/>
            <person name="Kyrpides N."/>
            <person name="Kim E."/>
            <person name="Stahl D."/>
            <person name="Richardson P."/>
        </authorList>
    </citation>
    <scope>NUCLEOTIDE SEQUENCE [LARGE SCALE GENOMIC DNA]</scope>
    <source>
        <strain evidence="8">EF01-2</strain>
    </source>
</reference>
<keyword evidence="3 6" id="KW-0812">Transmembrane</keyword>
<evidence type="ECO:0000256" key="3">
    <source>
        <dbReference type="ARBA" id="ARBA00022692"/>
    </source>
</evidence>